<dbReference type="InterPro" id="IPR029336">
    <property type="entry name" value="DUF4594"/>
</dbReference>
<evidence type="ECO:0000256" key="3">
    <source>
        <dbReference type="SAM" id="Coils"/>
    </source>
</evidence>
<keyword evidence="2 3" id="KW-0175">Coiled coil</keyword>
<feature type="compositionally biased region" description="Basic and acidic residues" evidence="4">
    <location>
        <begin position="85"/>
        <end position="95"/>
    </location>
</feature>
<evidence type="ECO:0000256" key="1">
    <source>
        <dbReference type="ARBA" id="ARBA00022553"/>
    </source>
</evidence>
<sequence length="594" mass="65735">MSAALDLRSKEEKDAELDKRIEALRKKNEALIKRYQEIEEDRKKAEQEGIAVTALRRARPPDAESERRWVDKDLSVTVQVMVSPGEKRAVKDKKPSGTPKPGRGAAPRSSGRAGLRPSGRSPRGEHPAEPFWDGAAGDGATPGERGGRGRRSRGQGTAGPAMGSDGGPDRKSKEWEERRRQNIEKMNEEMEKIAEYERNQRDGLHEKNPVRNFLDDPRRSGPFQDADRKEGSRRHVRNWGGPDFDKVKAGMEREKTWQGPGRRSSPKTGGPLDMTLSMTGRERAEYVRWKKEREQIDQERLARHRKPTGQWRREWDAEKSDSMFKDGSAAAPGSEVSGREETKRPPPKPPTFGEFLTPHRTQRRRKGRGRGQGAGTKPYSMHDNRWEEKELPASTEKAESRKAEEAPSGALPEPPLSLSPEEDEDQWEDVSEEEEEEEEEEAEGSVGSSNEDEAPRSHQPVSDWGEEMDLASPRSSLGDSPLSGPTVPKSRGASGEIPGLSPVELSGPPQGVQSPAEPPPEEETRSNTEQEALEKHEEAAGSPVEDGTREAAAFPRQPDAEVAPGTVEITDFQRDGQTPRCPPAAPPSPGSLPP</sequence>
<dbReference type="EMBL" id="BAAFJT010000045">
    <property type="protein sequence ID" value="GAB0206276.1"/>
    <property type="molecule type" value="Genomic_DNA"/>
</dbReference>
<evidence type="ECO:0000256" key="2">
    <source>
        <dbReference type="ARBA" id="ARBA00023054"/>
    </source>
</evidence>
<accession>A0ABC9Y8K3</accession>
<feature type="compositionally biased region" description="Pro residues" evidence="4">
    <location>
        <begin position="580"/>
        <end position="594"/>
    </location>
</feature>
<dbReference type="Pfam" id="PF15266">
    <property type="entry name" value="DUF4594"/>
    <property type="match status" value="1"/>
</dbReference>
<proteinExistence type="predicted"/>
<feature type="compositionally biased region" description="Basic and acidic residues" evidence="4">
    <location>
        <begin position="522"/>
        <end position="539"/>
    </location>
</feature>
<keyword evidence="6" id="KW-1185">Reference proteome</keyword>
<feature type="compositionally biased region" description="Acidic residues" evidence="4">
    <location>
        <begin position="420"/>
        <end position="443"/>
    </location>
</feature>
<feature type="compositionally biased region" description="Basic residues" evidence="4">
    <location>
        <begin position="360"/>
        <end position="369"/>
    </location>
</feature>
<keyword evidence="1" id="KW-0597">Phosphoprotein</keyword>
<feature type="compositionally biased region" description="Basic and acidic residues" evidence="4">
    <location>
        <begin position="280"/>
        <end position="301"/>
    </location>
</feature>
<evidence type="ECO:0000256" key="4">
    <source>
        <dbReference type="SAM" id="MobiDB-lite"/>
    </source>
</evidence>
<reference evidence="5 6" key="1">
    <citation type="submission" date="2024-06" db="EMBL/GenBank/DDBJ databases">
        <title>The draft genome of Grus japonensis, version 3.</title>
        <authorList>
            <person name="Nabeshima K."/>
            <person name="Suzuki S."/>
            <person name="Onuma M."/>
        </authorList>
    </citation>
    <scope>NUCLEOTIDE SEQUENCE [LARGE SCALE GENOMIC DNA]</scope>
    <source>
        <strain evidence="5 6">451A</strain>
    </source>
</reference>
<evidence type="ECO:0000313" key="5">
    <source>
        <dbReference type="EMBL" id="GAB0206276.1"/>
    </source>
</evidence>
<feature type="compositionally biased region" description="Basic and acidic residues" evidence="4">
    <location>
        <begin position="311"/>
        <end position="324"/>
    </location>
</feature>
<feature type="compositionally biased region" description="Basic and acidic residues" evidence="4">
    <location>
        <begin position="243"/>
        <end position="256"/>
    </location>
</feature>
<dbReference type="AlphaFoldDB" id="A0ABC9Y8K3"/>
<name>A0ABC9Y8K3_GRUJA</name>
<dbReference type="PANTHER" id="PTHR15635:SF11">
    <property type="entry name" value="COILED-COIL DOMAIN-CONTAINING PROTEIN 9"/>
    <property type="match status" value="1"/>
</dbReference>
<feature type="compositionally biased region" description="Basic and acidic residues" evidence="4">
    <location>
        <begin position="167"/>
        <end position="230"/>
    </location>
</feature>
<feature type="coiled-coil region" evidence="3">
    <location>
        <begin position="7"/>
        <end position="48"/>
    </location>
</feature>
<dbReference type="Proteomes" id="UP001623348">
    <property type="component" value="Unassembled WGS sequence"/>
</dbReference>
<comment type="caution">
    <text evidence="5">The sequence shown here is derived from an EMBL/GenBank/DDBJ whole genome shotgun (WGS) entry which is preliminary data.</text>
</comment>
<evidence type="ECO:0000313" key="6">
    <source>
        <dbReference type="Proteomes" id="UP001623348"/>
    </source>
</evidence>
<feature type="compositionally biased region" description="Basic and acidic residues" evidence="4">
    <location>
        <begin position="380"/>
        <end position="405"/>
    </location>
</feature>
<dbReference type="PANTHER" id="PTHR15635">
    <property type="entry name" value="COILED-COIL DOMAIN CONTAINING PROTEIN 9"/>
    <property type="match status" value="1"/>
</dbReference>
<protein>
    <submittedName>
        <fullName evidence="5">Coiled-coil domain-containing protein 9</fullName>
    </submittedName>
</protein>
<organism evidence="5 6">
    <name type="scientific">Grus japonensis</name>
    <name type="common">Japanese crane</name>
    <name type="synonym">Red-crowned crane</name>
    <dbReference type="NCBI Taxonomy" id="30415"/>
    <lineage>
        <taxon>Eukaryota</taxon>
        <taxon>Metazoa</taxon>
        <taxon>Chordata</taxon>
        <taxon>Craniata</taxon>
        <taxon>Vertebrata</taxon>
        <taxon>Euteleostomi</taxon>
        <taxon>Archelosauria</taxon>
        <taxon>Archosauria</taxon>
        <taxon>Dinosauria</taxon>
        <taxon>Saurischia</taxon>
        <taxon>Theropoda</taxon>
        <taxon>Coelurosauria</taxon>
        <taxon>Aves</taxon>
        <taxon>Neognathae</taxon>
        <taxon>Neoaves</taxon>
        <taxon>Gruiformes</taxon>
        <taxon>Gruidae</taxon>
        <taxon>Grus</taxon>
    </lineage>
</organism>
<feature type="region of interest" description="Disordered" evidence="4">
    <location>
        <begin position="80"/>
        <end position="594"/>
    </location>
</feature>
<gene>
    <name evidence="5" type="ORF">GRJ2_003093200</name>
</gene>